<dbReference type="SUPFAM" id="SSF47986">
    <property type="entry name" value="DEATH domain"/>
    <property type="match status" value="2"/>
</dbReference>
<dbReference type="Proteomes" id="UP001369086">
    <property type="component" value="Unassembled WGS sequence"/>
</dbReference>
<evidence type="ECO:0000313" key="10">
    <source>
        <dbReference type="Proteomes" id="UP001369086"/>
    </source>
</evidence>
<dbReference type="InterPro" id="IPR004020">
    <property type="entry name" value="DAPIN"/>
</dbReference>
<feature type="domain" description="Pyrin" evidence="8">
    <location>
        <begin position="1"/>
        <end position="90"/>
    </location>
</feature>
<dbReference type="InterPro" id="IPR033516">
    <property type="entry name" value="CARD8/ASC/NALP1_CARD"/>
</dbReference>
<evidence type="ECO:0000256" key="5">
    <source>
        <dbReference type="ARBA" id="ARBA00023198"/>
    </source>
</evidence>
<dbReference type="PANTHER" id="PTHR46985">
    <property type="entry name" value="NACHT, LRR AND PYD DOMAINS-CONTAINING PROTEIN 1"/>
    <property type="match status" value="1"/>
</dbReference>
<comment type="subcellular location">
    <subcellularLocation>
        <location evidence="1">Inflammasome</location>
    </subcellularLocation>
</comment>
<keyword evidence="3" id="KW-0399">Innate immunity</keyword>
<reference evidence="9 10" key="1">
    <citation type="submission" date="2021-05" db="EMBL/GenBank/DDBJ databases">
        <authorList>
            <person name="Zahm M."/>
            <person name="Klopp C."/>
            <person name="Cabau C."/>
            <person name="Kuhl H."/>
            <person name="Suciu R."/>
            <person name="Ciorpac M."/>
            <person name="Holostenco D."/>
            <person name="Gessner J."/>
            <person name="Wuertz S."/>
            <person name="Hohne C."/>
            <person name="Stock M."/>
            <person name="Gislard M."/>
            <person name="Lluch J."/>
            <person name="Milhes M."/>
            <person name="Lampietro C."/>
            <person name="Lopez Roques C."/>
            <person name="Donnadieu C."/>
            <person name="Du K."/>
            <person name="Schartl M."/>
            <person name="Guiguen Y."/>
        </authorList>
    </citation>
    <scope>NUCLEOTIDE SEQUENCE [LARGE SCALE GENOMIC DNA]</scope>
    <source>
        <strain evidence="9">Hh-F2</strain>
        <tissue evidence="9">Blood</tissue>
    </source>
</reference>
<evidence type="ECO:0000259" key="7">
    <source>
        <dbReference type="PROSITE" id="PS50209"/>
    </source>
</evidence>
<name>A0ABR0Y5A1_HUSHU</name>
<evidence type="ECO:0000256" key="6">
    <source>
        <dbReference type="ARBA" id="ARBA00023233"/>
    </source>
</evidence>
<proteinExistence type="predicted"/>
<dbReference type="Pfam" id="PF00619">
    <property type="entry name" value="CARD"/>
    <property type="match status" value="1"/>
</dbReference>
<dbReference type="CDD" id="cd08321">
    <property type="entry name" value="Pyrin_ASC-like"/>
    <property type="match status" value="1"/>
</dbReference>
<keyword evidence="5" id="KW-0395">Inflammatory response</keyword>
<organism evidence="9 10">
    <name type="scientific">Huso huso</name>
    <name type="common">Beluga</name>
    <name type="synonym">Acipenser huso</name>
    <dbReference type="NCBI Taxonomy" id="61971"/>
    <lineage>
        <taxon>Eukaryota</taxon>
        <taxon>Metazoa</taxon>
        <taxon>Chordata</taxon>
        <taxon>Craniata</taxon>
        <taxon>Vertebrata</taxon>
        <taxon>Euteleostomi</taxon>
        <taxon>Actinopterygii</taxon>
        <taxon>Chondrostei</taxon>
        <taxon>Acipenseriformes</taxon>
        <taxon>Acipenseridae</taxon>
        <taxon>Huso</taxon>
    </lineage>
</organism>
<keyword evidence="10" id="KW-1185">Reference proteome</keyword>
<dbReference type="PROSITE" id="PS50209">
    <property type="entry name" value="CARD"/>
    <property type="match status" value="1"/>
</dbReference>
<dbReference type="InterPro" id="IPR011029">
    <property type="entry name" value="DEATH-like_dom_sf"/>
</dbReference>
<dbReference type="Gene3D" id="1.10.533.10">
    <property type="entry name" value="Death Domain, Fas"/>
    <property type="match status" value="2"/>
</dbReference>
<evidence type="ECO:0000256" key="1">
    <source>
        <dbReference type="ARBA" id="ARBA00004110"/>
    </source>
</evidence>
<dbReference type="InterPro" id="IPR051249">
    <property type="entry name" value="NLRP_Inflammasome"/>
</dbReference>
<keyword evidence="6" id="KW-1271">Inflammasome</keyword>
<dbReference type="EMBL" id="JAHFZB010000048">
    <property type="protein sequence ID" value="KAK6467723.1"/>
    <property type="molecule type" value="Genomic_DNA"/>
</dbReference>
<keyword evidence="4" id="KW-0391">Immunity</keyword>
<evidence type="ECO:0000256" key="2">
    <source>
        <dbReference type="ARBA" id="ARBA00022490"/>
    </source>
</evidence>
<protein>
    <submittedName>
        <fullName evidence="9">Apoptosis-associated speck-like protein containing a CARD</fullName>
    </submittedName>
</protein>
<evidence type="ECO:0000256" key="3">
    <source>
        <dbReference type="ARBA" id="ARBA00022588"/>
    </source>
</evidence>
<dbReference type="SMART" id="SM01289">
    <property type="entry name" value="PYRIN"/>
    <property type="match status" value="1"/>
</dbReference>
<evidence type="ECO:0000313" key="9">
    <source>
        <dbReference type="EMBL" id="KAK6467723.1"/>
    </source>
</evidence>
<dbReference type="CDD" id="cd08330">
    <property type="entry name" value="CARD_ASC_NALP1"/>
    <property type="match status" value="1"/>
</dbReference>
<comment type="caution">
    <text evidence="9">The sequence shown here is derived from an EMBL/GenBank/DDBJ whole genome shotgun (WGS) entry which is preliminary data.</text>
</comment>
<feature type="domain" description="CARD" evidence="7">
    <location>
        <begin position="87"/>
        <end position="176"/>
    </location>
</feature>
<dbReference type="Pfam" id="PF02758">
    <property type="entry name" value="PYRIN"/>
    <property type="match status" value="1"/>
</dbReference>
<dbReference type="PANTHER" id="PTHR46985:SF2">
    <property type="entry name" value="APOPTOSIS-ASSOCIATED SPECK-LIKE PROTEIN CONTAINING A CARD"/>
    <property type="match status" value="1"/>
</dbReference>
<keyword evidence="2" id="KW-0963">Cytoplasm</keyword>
<dbReference type="PROSITE" id="PS50824">
    <property type="entry name" value="DAPIN"/>
    <property type="match status" value="1"/>
</dbReference>
<evidence type="ECO:0000259" key="8">
    <source>
        <dbReference type="PROSITE" id="PS50824"/>
    </source>
</evidence>
<sequence length="176" mass="19718">METTAKDHIIETLDDLDDNGLKRFKDKLGETAFQGRKISKGKLQNAGTVDVATLLISTYTKTHAVENTIAVLIAIKEVALAEELQKKTGAGVHFVDQHREALIQRVVAVPSILDSLFGKEMLLPAQYDEMIVEKVPSVQMRKLYMAARAWGKHEKDAFLEILRAQQPHLIRDLEGE</sequence>
<dbReference type="InterPro" id="IPR001315">
    <property type="entry name" value="CARD"/>
</dbReference>
<evidence type="ECO:0000256" key="4">
    <source>
        <dbReference type="ARBA" id="ARBA00022859"/>
    </source>
</evidence>
<accession>A0ABR0Y5A1</accession>
<gene>
    <name evidence="9" type="ORF">HHUSO_G34773</name>
</gene>